<evidence type="ECO:0000313" key="2">
    <source>
        <dbReference type="Proteomes" id="UP000818029"/>
    </source>
</evidence>
<gene>
    <name evidence="3" type="primary">LOC121211104</name>
</gene>
<reference evidence="2" key="1">
    <citation type="journal article" date="2020" name="Nat. Genet.">
        <title>Genomic diversifications of five Gossypium allopolyploid species and their impact on cotton improvement.</title>
        <authorList>
            <person name="Chen Z.J."/>
            <person name="Sreedasyam A."/>
            <person name="Ando A."/>
            <person name="Song Q."/>
            <person name="De Santiago L.M."/>
            <person name="Hulse-Kemp A.M."/>
            <person name="Ding M."/>
            <person name="Ye W."/>
            <person name="Kirkbride R.C."/>
            <person name="Jenkins J."/>
            <person name="Plott C."/>
            <person name="Lovell J."/>
            <person name="Lin Y.M."/>
            <person name="Vaughn R."/>
            <person name="Liu B."/>
            <person name="Simpson S."/>
            <person name="Scheffler B.E."/>
            <person name="Wen L."/>
            <person name="Saski C.A."/>
            <person name="Grover C.E."/>
            <person name="Hu G."/>
            <person name="Conover J.L."/>
            <person name="Carlson J.W."/>
            <person name="Shu S."/>
            <person name="Boston L.B."/>
            <person name="Williams M."/>
            <person name="Peterson D.G."/>
            <person name="McGee K."/>
            <person name="Jones D.C."/>
            <person name="Wendel J.F."/>
            <person name="Stelly D.M."/>
            <person name="Grimwood J."/>
            <person name="Schmutz J."/>
        </authorList>
    </citation>
    <scope>NUCLEOTIDE SEQUENCE [LARGE SCALE GENOMIC DNA]</scope>
    <source>
        <strain evidence="2">cv. TM-1</strain>
    </source>
</reference>
<dbReference type="PANTHER" id="PTHR45835:SF99">
    <property type="entry name" value="CHROMO DOMAIN-CONTAINING PROTEIN-RELATED"/>
    <property type="match status" value="1"/>
</dbReference>
<dbReference type="InterPro" id="IPR036322">
    <property type="entry name" value="WD40_repeat_dom_sf"/>
</dbReference>
<evidence type="ECO:0000313" key="3">
    <source>
        <dbReference type="RefSeq" id="XP_040939328.1"/>
    </source>
</evidence>
<dbReference type="InterPro" id="IPR015943">
    <property type="entry name" value="WD40/YVTN_repeat-like_dom_sf"/>
</dbReference>
<keyword evidence="2" id="KW-1185">Reference proteome</keyword>
<name>A0ABM2Z9G2_GOSHI</name>
<protein>
    <submittedName>
        <fullName evidence="3">Pre-mRNA-splicing factor prp46-like</fullName>
    </submittedName>
</protein>
<dbReference type="RefSeq" id="XP_040939328.1">
    <property type="nucleotide sequence ID" value="XM_041083394.1"/>
</dbReference>
<dbReference type="GeneID" id="121211104"/>
<accession>A0ABM2Z9G2</accession>
<dbReference type="SUPFAM" id="SSF50978">
    <property type="entry name" value="WD40 repeat-like"/>
    <property type="match status" value="1"/>
</dbReference>
<organism evidence="2 3">
    <name type="scientific">Gossypium hirsutum</name>
    <name type="common">Upland cotton</name>
    <name type="synonym">Gossypium mexicanum</name>
    <dbReference type="NCBI Taxonomy" id="3635"/>
    <lineage>
        <taxon>Eukaryota</taxon>
        <taxon>Viridiplantae</taxon>
        <taxon>Streptophyta</taxon>
        <taxon>Embryophyta</taxon>
        <taxon>Tracheophyta</taxon>
        <taxon>Spermatophyta</taxon>
        <taxon>Magnoliopsida</taxon>
        <taxon>eudicotyledons</taxon>
        <taxon>Gunneridae</taxon>
        <taxon>Pentapetalae</taxon>
        <taxon>rosids</taxon>
        <taxon>malvids</taxon>
        <taxon>Malvales</taxon>
        <taxon>Malvaceae</taxon>
        <taxon>Malvoideae</taxon>
        <taxon>Gossypium</taxon>
    </lineage>
</organism>
<dbReference type="PANTHER" id="PTHR45835">
    <property type="entry name" value="YALI0A06105P"/>
    <property type="match status" value="1"/>
</dbReference>
<feature type="region of interest" description="Disordered" evidence="1">
    <location>
        <begin position="44"/>
        <end position="81"/>
    </location>
</feature>
<proteinExistence type="predicted"/>
<evidence type="ECO:0000256" key="1">
    <source>
        <dbReference type="SAM" id="MobiDB-lite"/>
    </source>
</evidence>
<dbReference type="Proteomes" id="UP000818029">
    <property type="component" value="Chromosome A02"/>
</dbReference>
<dbReference type="Gene3D" id="2.130.10.10">
    <property type="entry name" value="YVTN repeat-like/Quinoprotein amine dehydrogenase"/>
    <property type="match status" value="1"/>
</dbReference>
<reference evidence="3" key="2">
    <citation type="submission" date="2025-08" db="UniProtKB">
        <authorList>
            <consortium name="RefSeq"/>
        </authorList>
    </citation>
    <scope>IDENTIFICATION</scope>
</reference>
<sequence>MCKRFENGFNEDIKLLVEILELKEFVVLVDRACKAEELGKEKRKLAEKDKFQNARSSNIATRGRPPRNAGNVTSSRGMTKNFAVRSEPRAPARAYAIRAGEDAPSPDNFELIQKILHEVHNGCLSPHPVKAEHQVPPGLLQPVMILEWKWDRVTMDFVLGLPLSPKKKDAIWVIVDRLVKSAHFIPIWDVERGRLKLTLTGHIDQVRELTVSSKHEHMFSACDDKQVKCRDLEQNKVRTA</sequence>